<sequence>MPLPIQPNGQQHFQLHLTQAAHRKQILKPISPNGFLKNEKIAFNSRGRPGISTTRQRRIQRTNHNQIPHAKSKRDFRNTRKPVNLLKNLRFAIPYLLSPSPSPLVARTRLNTEKYTLLTAAHLPPSGNVSKNLPKYSKLDGNRTSNSALWMNQRPTSIYVGRLIVQRAGSQGGLLGEERARDGVTRMGMGIAEGLVEGWGWMAWW</sequence>
<evidence type="ECO:0000313" key="1">
    <source>
        <dbReference type="EMBL" id="KAF2680435.1"/>
    </source>
</evidence>
<dbReference type="AlphaFoldDB" id="A0A6G1IQK5"/>
<gene>
    <name evidence="1" type="ORF">K458DRAFT_407195</name>
</gene>
<reference evidence="1" key="1">
    <citation type="journal article" date="2020" name="Stud. Mycol.">
        <title>101 Dothideomycetes genomes: a test case for predicting lifestyles and emergence of pathogens.</title>
        <authorList>
            <person name="Haridas S."/>
            <person name="Albert R."/>
            <person name="Binder M."/>
            <person name="Bloem J."/>
            <person name="Labutti K."/>
            <person name="Salamov A."/>
            <person name="Andreopoulos B."/>
            <person name="Baker S."/>
            <person name="Barry K."/>
            <person name="Bills G."/>
            <person name="Bluhm B."/>
            <person name="Cannon C."/>
            <person name="Castanera R."/>
            <person name="Culley D."/>
            <person name="Daum C."/>
            <person name="Ezra D."/>
            <person name="Gonzalez J."/>
            <person name="Henrissat B."/>
            <person name="Kuo A."/>
            <person name="Liang C."/>
            <person name="Lipzen A."/>
            <person name="Lutzoni F."/>
            <person name="Magnuson J."/>
            <person name="Mondo S."/>
            <person name="Nolan M."/>
            <person name="Ohm R."/>
            <person name="Pangilinan J."/>
            <person name="Park H.-J."/>
            <person name="Ramirez L."/>
            <person name="Alfaro M."/>
            <person name="Sun H."/>
            <person name="Tritt A."/>
            <person name="Yoshinaga Y."/>
            <person name="Zwiers L.-H."/>
            <person name="Turgeon B."/>
            <person name="Goodwin S."/>
            <person name="Spatafora J."/>
            <person name="Crous P."/>
            <person name="Grigoriev I."/>
        </authorList>
    </citation>
    <scope>NUCLEOTIDE SEQUENCE</scope>
    <source>
        <strain evidence="1">CBS 122367</strain>
    </source>
</reference>
<dbReference type="EMBL" id="MU005596">
    <property type="protein sequence ID" value="KAF2680435.1"/>
    <property type="molecule type" value="Genomic_DNA"/>
</dbReference>
<organism evidence="1 2">
    <name type="scientific">Lentithecium fluviatile CBS 122367</name>
    <dbReference type="NCBI Taxonomy" id="1168545"/>
    <lineage>
        <taxon>Eukaryota</taxon>
        <taxon>Fungi</taxon>
        <taxon>Dikarya</taxon>
        <taxon>Ascomycota</taxon>
        <taxon>Pezizomycotina</taxon>
        <taxon>Dothideomycetes</taxon>
        <taxon>Pleosporomycetidae</taxon>
        <taxon>Pleosporales</taxon>
        <taxon>Massarineae</taxon>
        <taxon>Lentitheciaceae</taxon>
        <taxon>Lentithecium</taxon>
    </lineage>
</organism>
<accession>A0A6G1IQK5</accession>
<evidence type="ECO:0000313" key="2">
    <source>
        <dbReference type="Proteomes" id="UP000799291"/>
    </source>
</evidence>
<keyword evidence="2" id="KW-1185">Reference proteome</keyword>
<name>A0A6G1IQK5_9PLEO</name>
<protein>
    <submittedName>
        <fullName evidence="1">Uncharacterized protein</fullName>
    </submittedName>
</protein>
<dbReference type="Proteomes" id="UP000799291">
    <property type="component" value="Unassembled WGS sequence"/>
</dbReference>
<proteinExistence type="predicted"/>